<accession>A0A087MG98</accession>
<reference evidence="1 2" key="2">
    <citation type="journal article" date="2015" name="Stand. Genomic Sci.">
        <title>High quality draft genomic sequence of Arenimonas donghaensis DSM 18148(T).</title>
        <authorList>
            <person name="Chen F."/>
            <person name="Wang H."/>
            <person name="Cao Y."/>
            <person name="Li X."/>
            <person name="Wang G."/>
        </authorList>
    </citation>
    <scope>NUCLEOTIDE SEQUENCE [LARGE SCALE GENOMIC DNA]</scope>
    <source>
        <strain evidence="1 2">HO3-R19</strain>
    </source>
</reference>
<name>A0A087MG98_9GAMM</name>
<keyword evidence="2" id="KW-1185">Reference proteome</keyword>
<dbReference type="AlphaFoldDB" id="A0A087MG98"/>
<dbReference type="Proteomes" id="UP000029085">
    <property type="component" value="Unassembled WGS sequence"/>
</dbReference>
<proteinExistence type="predicted"/>
<evidence type="ECO:0000313" key="2">
    <source>
        <dbReference type="Proteomes" id="UP000029085"/>
    </source>
</evidence>
<sequence>MRLILGYFTRTPGGREPAPRGLASLPFWVRVAAMARLGEEG</sequence>
<evidence type="ECO:0000313" key="1">
    <source>
        <dbReference type="EMBL" id="KFL35901.1"/>
    </source>
</evidence>
<organism evidence="1 2">
    <name type="scientific">Arenimonas donghaensis DSM 18148 = HO3-R19</name>
    <dbReference type="NCBI Taxonomy" id="1121014"/>
    <lineage>
        <taxon>Bacteria</taxon>
        <taxon>Pseudomonadati</taxon>
        <taxon>Pseudomonadota</taxon>
        <taxon>Gammaproteobacteria</taxon>
        <taxon>Lysobacterales</taxon>
        <taxon>Lysobacteraceae</taxon>
        <taxon>Arenimonas</taxon>
    </lineage>
</organism>
<gene>
    <name evidence="1" type="ORF">N788_06405</name>
</gene>
<dbReference type="EMBL" id="AVCJ01000043">
    <property type="protein sequence ID" value="KFL35901.1"/>
    <property type="molecule type" value="Genomic_DNA"/>
</dbReference>
<protein>
    <submittedName>
        <fullName evidence="1">Uncharacterized protein</fullName>
    </submittedName>
</protein>
<reference evidence="2" key="1">
    <citation type="submission" date="2013-08" db="EMBL/GenBank/DDBJ databases">
        <title>Genome sequencing of Arenimonas donghaensis.</title>
        <authorList>
            <person name="Chen F."/>
            <person name="Wang G."/>
        </authorList>
    </citation>
    <scope>NUCLEOTIDE SEQUENCE [LARGE SCALE GENOMIC DNA]</scope>
    <source>
        <strain evidence="2">HO3-R19</strain>
    </source>
</reference>
<comment type="caution">
    <text evidence="1">The sequence shown here is derived from an EMBL/GenBank/DDBJ whole genome shotgun (WGS) entry which is preliminary data.</text>
</comment>